<protein>
    <recommendedName>
        <fullName evidence="1">Putative zinc-ribbon domain-containing protein</fullName>
    </recommendedName>
</protein>
<name>A0A380FA08_STAGA</name>
<dbReference type="InterPro" id="IPR059113">
    <property type="entry name" value="Znf_ribbon"/>
</dbReference>
<dbReference type="EMBL" id="UHDK01000001">
    <property type="protein sequence ID" value="SUM31027.1"/>
    <property type="molecule type" value="Genomic_DNA"/>
</dbReference>
<evidence type="ECO:0000259" key="1">
    <source>
        <dbReference type="Pfam" id="PF13248"/>
    </source>
</evidence>
<sequence length="57" mass="6393">MHCSNCGSLVSKNDRFCGECGNQLQTNSQSPESSNNNNERVEIFKQNVTQYSSNIFC</sequence>
<proteinExistence type="predicted"/>
<dbReference type="AlphaFoldDB" id="A0A380FA08"/>
<dbReference type="Pfam" id="PF13248">
    <property type="entry name" value="Zn_ribbon_3"/>
    <property type="match status" value="1"/>
</dbReference>
<accession>A0A380FA08</accession>
<evidence type="ECO:0000313" key="3">
    <source>
        <dbReference type="Proteomes" id="UP000255277"/>
    </source>
</evidence>
<gene>
    <name evidence="2" type="ORF">NCTC12195_00432</name>
</gene>
<evidence type="ECO:0000313" key="2">
    <source>
        <dbReference type="EMBL" id="SUM31027.1"/>
    </source>
</evidence>
<organism evidence="2 3">
    <name type="scientific">Staphylococcus gallinarum</name>
    <dbReference type="NCBI Taxonomy" id="1293"/>
    <lineage>
        <taxon>Bacteria</taxon>
        <taxon>Bacillati</taxon>
        <taxon>Bacillota</taxon>
        <taxon>Bacilli</taxon>
        <taxon>Bacillales</taxon>
        <taxon>Staphylococcaceae</taxon>
        <taxon>Staphylococcus</taxon>
    </lineage>
</organism>
<dbReference type="Proteomes" id="UP000255277">
    <property type="component" value="Unassembled WGS sequence"/>
</dbReference>
<reference evidence="2 3" key="1">
    <citation type="submission" date="2018-06" db="EMBL/GenBank/DDBJ databases">
        <authorList>
            <consortium name="Pathogen Informatics"/>
            <person name="Doyle S."/>
        </authorList>
    </citation>
    <scope>NUCLEOTIDE SEQUENCE [LARGE SCALE GENOMIC DNA]</scope>
    <source>
        <strain evidence="2 3">NCTC12195</strain>
    </source>
</reference>
<feature type="domain" description="Putative zinc-ribbon" evidence="1">
    <location>
        <begin position="3"/>
        <end position="23"/>
    </location>
</feature>